<dbReference type="RefSeq" id="XP_027619892.1">
    <property type="nucleotide sequence ID" value="XM_027764091.1"/>
</dbReference>
<sequence length="229" mass="25661">MENTKQTSSSHRHRRPTVFIVADAVKRRVVLLKTSASSTSCRFHSTVRRRREGGWLTLTIQQLFRSSPSRRTIQPQDGPPYSPSHSSFVVYPRKGTLRKPKPPPGVPFDPYSLVAEDTDSGDPLHTQNKTLYLQDMLAGEARRARGEPAFPSIHGEGSVKMREAEPASEPVVCEPPERPLLQDPFDDTNKVVDVAVEDEEEDEATATSKRENYSRPRRLATCPPCIEVS</sequence>
<dbReference type="InParanoid" id="A0A401H3L8"/>
<evidence type="ECO:0000256" key="1">
    <source>
        <dbReference type="SAM" id="MobiDB-lite"/>
    </source>
</evidence>
<organism evidence="2 3">
    <name type="scientific">Sparassis crispa</name>
    <dbReference type="NCBI Taxonomy" id="139825"/>
    <lineage>
        <taxon>Eukaryota</taxon>
        <taxon>Fungi</taxon>
        <taxon>Dikarya</taxon>
        <taxon>Basidiomycota</taxon>
        <taxon>Agaricomycotina</taxon>
        <taxon>Agaricomycetes</taxon>
        <taxon>Polyporales</taxon>
        <taxon>Sparassidaceae</taxon>
        <taxon>Sparassis</taxon>
    </lineage>
</organism>
<name>A0A401H3L8_9APHY</name>
<evidence type="ECO:0000313" key="2">
    <source>
        <dbReference type="EMBL" id="GBE88979.1"/>
    </source>
</evidence>
<proteinExistence type="predicted"/>
<reference evidence="2 3" key="1">
    <citation type="journal article" date="2018" name="Sci. Rep.">
        <title>Genome sequence of the cauliflower mushroom Sparassis crispa (Hanabiratake) and its association with beneficial usage.</title>
        <authorList>
            <person name="Kiyama R."/>
            <person name="Furutani Y."/>
            <person name="Kawaguchi K."/>
            <person name="Nakanishi T."/>
        </authorList>
    </citation>
    <scope>NUCLEOTIDE SEQUENCE [LARGE SCALE GENOMIC DNA]</scope>
</reference>
<feature type="compositionally biased region" description="Acidic residues" evidence="1">
    <location>
        <begin position="195"/>
        <end position="204"/>
    </location>
</feature>
<dbReference type="EMBL" id="BFAD01000014">
    <property type="protein sequence ID" value="GBE88979.1"/>
    <property type="molecule type" value="Genomic_DNA"/>
</dbReference>
<gene>
    <name evidence="2" type="ORF">SCP_1403870</name>
</gene>
<keyword evidence="3" id="KW-1185">Reference proteome</keyword>
<dbReference type="AlphaFoldDB" id="A0A401H3L8"/>
<evidence type="ECO:0000313" key="3">
    <source>
        <dbReference type="Proteomes" id="UP000287166"/>
    </source>
</evidence>
<dbReference type="GeneID" id="38785896"/>
<protein>
    <submittedName>
        <fullName evidence="2">Uncharacterized protein</fullName>
    </submittedName>
</protein>
<accession>A0A401H3L8</accession>
<feature type="region of interest" description="Disordered" evidence="1">
    <location>
        <begin position="66"/>
        <end position="87"/>
    </location>
</feature>
<feature type="compositionally biased region" description="Polar residues" evidence="1">
    <location>
        <begin position="66"/>
        <end position="75"/>
    </location>
</feature>
<feature type="region of interest" description="Disordered" evidence="1">
    <location>
        <begin position="168"/>
        <end position="220"/>
    </location>
</feature>
<comment type="caution">
    <text evidence="2">The sequence shown here is derived from an EMBL/GenBank/DDBJ whole genome shotgun (WGS) entry which is preliminary data.</text>
</comment>
<dbReference type="Proteomes" id="UP000287166">
    <property type="component" value="Unassembled WGS sequence"/>
</dbReference>